<dbReference type="GO" id="GO:0016282">
    <property type="term" value="C:eukaryotic 43S preinitiation complex"/>
    <property type="evidence" value="ECO:0007669"/>
    <property type="project" value="UniProtKB-UniRule"/>
</dbReference>
<dbReference type="Gene3D" id="2.130.10.10">
    <property type="entry name" value="YVTN repeat-like/Quinoprotein amine dehydrogenase"/>
    <property type="match status" value="2"/>
</dbReference>
<dbReference type="PANTHER" id="PTHR14068:SF0">
    <property type="entry name" value="EUKARYOTIC TRANSLATION INITIATION FACTOR 3 SUBUNIT B"/>
    <property type="match status" value="1"/>
</dbReference>
<dbReference type="InterPro" id="IPR000504">
    <property type="entry name" value="RRM_dom"/>
</dbReference>
<evidence type="ECO:0000313" key="9">
    <source>
        <dbReference type="EMBL" id="KAJ3047415.1"/>
    </source>
</evidence>
<comment type="function">
    <text evidence="7">Component of the eukaryotic translation initiation factor 3 (eIF-3) complex, which is involved in protein synthesis and, together with other initiation factors, stimulates binding of mRNA and methionyl-tRNAi to the 40S ribosome.</text>
</comment>
<comment type="function">
    <text evidence="6">RNA-binding component of the eukaryotic translation initiation factor 3 (eIF-3) complex, which is involved in protein synthesis of a specialized repertoire of mRNAs and, together with other initiation factors, stimulates binding of mRNA and methionyl-tRNAi to the 40S ribosome. The eIF-3 complex specifically targets and initiates translation of a subset of mRNAs involved in cell proliferation.</text>
</comment>
<dbReference type="GO" id="GO:0005852">
    <property type="term" value="C:eukaryotic translation initiation factor 3 complex"/>
    <property type="evidence" value="ECO:0007669"/>
    <property type="project" value="UniProtKB-UniRule"/>
</dbReference>
<evidence type="ECO:0000256" key="2">
    <source>
        <dbReference type="ARBA" id="ARBA00022490"/>
    </source>
</evidence>
<proteinExistence type="inferred from homology"/>
<sequence>MAPTERGMVRDPRYDPELDMTEEDLDFSDIEARYAVDTNSSYDNIVIVDGAPIVGEAKVDRLLAVVRKLFKNIGEIPDDGIYMPRDEASGQSKGFMFIEFAAPEQAALAVKMVNNHKFDSKHTLSVFKFNDIERFANMPDEFVEPEAEPFVEKEHLKSWLADDKARDQWVMMKGDEVSIYWNNKSEQPDLAHTRTNWSDMYVAWSPKGTYLATFHRQGIVLWGGPSWKKIVRFEHPNVKLIDFSSNEKYITTWSHEPFTTSDGDQHRVAIWDIVTGRQLRSFPVESSALGGSSNQQSTLKIDWPIFKWSFDDQYVARMTPGENGMISVYETPGMGLLDKKSIKIENIQAFAWSPSEHVLSYWIPEAGNNPARVTLMKVPSREIVRQKNLFNVIDCKLYWQQQGDYLAVQVERAKTKKSTVTNLELFRLREKDIPVDVVELAQGQDITNLFWEPHGTRFAVLAQEGAQKTVIQFYQMVPAGATDTKGKKKSAKAEQAGEVKLLKTADAKGINQVVWSPKGRFCVLGGVRGFQGDLQFWDVDEEPTLMNTGEHYMCTDVEWDPTGRYVMSSVSYWRVQSDTGFTLWTFTGQLLSRQSVPLFKQLLWRPRPPTLLSEEKQKEVKKKLKDYSREFDEQDAAQTTKVSREVLEKRLGLLRGWREYVARTEDEYRREREYRREVYGFYPDEEEGGDTEGIEEWIEEFLDETEEEVVA</sequence>
<evidence type="ECO:0000256" key="7">
    <source>
        <dbReference type="PIRNR" id="PIRNR036424"/>
    </source>
</evidence>
<dbReference type="AlphaFoldDB" id="A0AAD5S8Q5"/>
<dbReference type="Pfam" id="PF08662">
    <property type="entry name" value="eIF2A"/>
    <property type="match status" value="1"/>
</dbReference>
<organism evidence="9 10">
    <name type="scientific">Rhizophlyctis rosea</name>
    <dbReference type="NCBI Taxonomy" id="64517"/>
    <lineage>
        <taxon>Eukaryota</taxon>
        <taxon>Fungi</taxon>
        <taxon>Fungi incertae sedis</taxon>
        <taxon>Chytridiomycota</taxon>
        <taxon>Chytridiomycota incertae sedis</taxon>
        <taxon>Chytridiomycetes</taxon>
        <taxon>Rhizophlyctidales</taxon>
        <taxon>Rhizophlyctidaceae</taxon>
        <taxon>Rhizophlyctis</taxon>
    </lineage>
</organism>
<dbReference type="Proteomes" id="UP001212841">
    <property type="component" value="Unassembled WGS sequence"/>
</dbReference>
<protein>
    <recommendedName>
        <fullName evidence="6">Eukaryotic translation initiation factor 3 subunit B</fullName>
        <shortName evidence="6">eIF3b</shortName>
    </recommendedName>
    <alternativeName>
        <fullName evidence="6">Eukaryotic translation initiation factor 3 90 kDa subunit homolog</fullName>
        <shortName evidence="6">eIF3 p90</shortName>
    </alternativeName>
    <alternativeName>
        <fullName evidence="6">Translation initiation factor eIF3, p90 subunit homolog</fullName>
    </alternativeName>
</protein>
<name>A0AAD5S8Q5_9FUNG</name>
<gene>
    <name evidence="6 9" type="primary">PRT1</name>
    <name evidence="9" type="ORF">HK097_011547</name>
</gene>
<dbReference type="EMBL" id="JADGJD010000965">
    <property type="protein sequence ID" value="KAJ3047415.1"/>
    <property type="molecule type" value="Genomic_DNA"/>
</dbReference>
<keyword evidence="10" id="KW-1185">Reference proteome</keyword>
<dbReference type="Gene3D" id="3.30.70.330">
    <property type="match status" value="1"/>
</dbReference>
<comment type="subcellular location">
    <subcellularLocation>
        <location evidence="1 6 7">Cytoplasm</location>
    </subcellularLocation>
</comment>
<keyword evidence="3 6" id="KW-0396">Initiation factor</keyword>
<dbReference type="PANTHER" id="PTHR14068">
    <property type="entry name" value="EUKARYOTIC TRANSLATION INITIATION FACTOR 3 EIF3 -RELATED"/>
    <property type="match status" value="1"/>
</dbReference>
<dbReference type="Pfam" id="PF00076">
    <property type="entry name" value="RRM_1"/>
    <property type="match status" value="1"/>
</dbReference>
<dbReference type="InterPro" id="IPR012677">
    <property type="entry name" value="Nucleotide-bd_a/b_plait_sf"/>
</dbReference>
<accession>A0AAD5S8Q5</accession>
<evidence type="ECO:0000259" key="8">
    <source>
        <dbReference type="PROSITE" id="PS50102"/>
    </source>
</evidence>
<evidence type="ECO:0000313" key="10">
    <source>
        <dbReference type="Proteomes" id="UP001212841"/>
    </source>
</evidence>
<comment type="caution">
    <text evidence="9">The sequence shown here is derived from an EMBL/GenBank/DDBJ whole genome shotgun (WGS) entry which is preliminary data.</text>
</comment>
<evidence type="ECO:0000256" key="1">
    <source>
        <dbReference type="ARBA" id="ARBA00004496"/>
    </source>
</evidence>
<evidence type="ECO:0000256" key="6">
    <source>
        <dbReference type="HAMAP-Rule" id="MF_03001"/>
    </source>
</evidence>
<evidence type="ECO:0000256" key="3">
    <source>
        <dbReference type="ARBA" id="ARBA00022540"/>
    </source>
</evidence>
<dbReference type="SUPFAM" id="SSF54928">
    <property type="entry name" value="RNA-binding domain, RBD"/>
    <property type="match status" value="1"/>
</dbReference>
<comment type="subunit">
    <text evidence="6 7">Component of the eukaryotic translation initiation factor 3 (eIF-3) complex.</text>
</comment>
<dbReference type="PIRSF" id="PIRSF036424">
    <property type="entry name" value="eIF3b"/>
    <property type="match status" value="1"/>
</dbReference>
<keyword evidence="5 6" id="KW-0648">Protein biosynthesis</keyword>
<evidence type="ECO:0000256" key="4">
    <source>
        <dbReference type="ARBA" id="ARBA00022884"/>
    </source>
</evidence>
<comment type="similarity">
    <text evidence="6 7">Belongs to the eIF-3 subunit B family.</text>
</comment>
<dbReference type="GO" id="GO:0033290">
    <property type="term" value="C:eukaryotic 48S preinitiation complex"/>
    <property type="evidence" value="ECO:0007669"/>
    <property type="project" value="UniProtKB-UniRule"/>
</dbReference>
<reference evidence="9" key="1">
    <citation type="submission" date="2020-05" db="EMBL/GenBank/DDBJ databases">
        <title>Phylogenomic resolution of chytrid fungi.</title>
        <authorList>
            <person name="Stajich J.E."/>
            <person name="Amses K."/>
            <person name="Simmons R."/>
            <person name="Seto K."/>
            <person name="Myers J."/>
            <person name="Bonds A."/>
            <person name="Quandt C.A."/>
            <person name="Barry K."/>
            <person name="Liu P."/>
            <person name="Grigoriev I."/>
            <person name="Longcore J.E."/>
            <person name="James T.Y."/>
        </authorList>
    </citation>
    <scope>NUCLEOTIDE SEQUENCE</scope>
    <source>
        <strain evidence="9">JEL0318</strain>
    </source>
</reference>
<dbReference type="GO" id="GO:0003723">
    <property type="term" value="F:RNA binding"/>
    <property type="evidence" value="ECO:0007669"/>
    <property type="project" value="UniProtKB-UniRule"/>
</dbReference>
<dbReference type="FunFam" id="2.130.10.10:FF:000947">
    <property type="entry name" value="Eukaryotic translation initiation factor 3 subunit B"/>
    <property type="match status" value="1"/>
</dbReference>
<dbReference type="GO" id="GO:0001732">
    <property type="term" value="P:formation of cytoplasmic translation initiation complex"/>
    <property type="evidence" value="ECO:0007669"/>
    <property type="project" value="UniProtKB-UniRule"/>
</dbReference>
<dbReference type="HAMAP" id="MF_03001">
    <property type="entry name" value="eIF3b"/>
    <property type="match status" value="1"/>
</dbReference>
<dbReference type="FunFam" id="3.30.70.330:FF:000235">
    <property type="entry name" value="Eukaryotic translation initiation factor 3 subunit B"/>
    <property type="match status" value="1"/>
</dbReference>
<dbReference type="CDD" id="cd12278">
    <property type="entry name" value="RRM_eIF3B"/>
    <property type="match status" value="1"/>
</dbReference>
<feature type="domain" description="RRM" evidence="8">
    <location>
        <begin position="44"/>
        <end position="131"/>
    </location>
</feature>
<keyword evidence="2 6" id="KW-0963">Cytoplasm</keyword>
<dbReference type="InterPro" id="IPR015943">
    <property type="entry name" value="WD40/YVTN_repeat-like_dom_sf"/>
</dbReference>
<dbReference type="InterPro" id="IPR013979">
    <property type="entry name" value="TIF_beta_prop-like"/>
</dbReference>
<dbReference type="InterPro" id="IPR034363">
    <property type="entry name" value="eIF3B_RRM"/>
</dbReference>
<keyword evidence="4 6" id="KW-0694">RNA-binding</keyword>
<dbReference type="InterPro" id="IPR011400">
    <property type="entry name" value="EIF3B"/>
</dbReference>
<dbReference type="InterPro" id="IPR035979">
    <property type="entry name" value="RBD_domain_sf"/>
</dbReference>
<dbReference type="GO" id="GO:0031369">
    <property type="term" value="F:translation initiation factor binding"/>
    <property type="evidence" value="ECO:0007669"/>
    <property type="project" value="InterPro"/>
</dbReference>
<dbReference type="PROSITE" id="PS50102">
    <property type="entry name" value="RRM"/>
    <property type="match status" value="1"/>
</dbReference>
<dbReference type="GO" id="GO:0003743">
    <property type="term" value="F:translation initiation factor activity"/>
    <property type="evidence" value="ECO:0007669"/>
    <property type="project" value="UniProtKB-UniRule"/>
</dbReference>
<evidence type="ECO:0000256" key="5">
    <source>
        <dbReference type="ARBA" id="ARBA00022917"/>
    </source>
</evidence>
<dbReference type="SUPFAM" id="SSF82171">
    <property type="entry name" value="DPP6 N-terminal domain-like"/>
    <property type="match status" value="1"/>
</dbReference>